<organism evidence="10 11">
    <name type="scientific">Wickerhamiella sorbophila</name>
    <dbReference type="NCBI Taxonomy" id="45607"/>
    <lineage>
        <taxon>Eukaryota</taxon>
        <taxon>Fungi</taxon>
        <taxon>Dikarya</taxon>
        <taxon>Ascomycota</taxon>
        <taxon>Saccharomycotina</taxon>
        <taxon>Dipodascomycetes</taxon>
        <taxon>Dipodascales</taxon>
        <taxon>Trichomonascaceae</taxon>
        <taxon>Wickerhamiella</taxon>
    </lineage>
</organism>
<reference evidence="10 11" key="1">
    <citation type="submission" date="2017-04" db="EMBL/GenBank/DDBJ databases">
        <title>Genome sequencing of [Candida] sorbophila.</title>
        <authorList>
            <person name="Ahn J.O."/>
        </authorList>
    </citation>
    <scope>NUCLEOTIDE SEQUENCE [LARGE SCALE GENOMIC DNA]</scope>
    <source>
        <strain evidence="10 11">DS02</strain>
    </source>
</reference>
<gene>
    <name evidence="10" type="ORF">B9G98_03384</name>
</gene>
<evidence type="ECO:0000256" key="6">
    <source>
        <dbReference type="ARBA" id="ARBA00022989"/>
    </source>
</evidence>
<keyword evidence="5 9" id="KW-0999">Mitochondrion inner membrane</keyword>
<evidence type="ECO:0000256" key="4">
    <source>
        <dbReference type="ARBA" id="ARBA00022692"/>
    </source>
</evidence>
<evidence type="ECO:0000256" key="2">
    <source>
        <dbReference type="ARBA" id="ARBA00006416"/>
    </source>
</evidence>
<comment type="subcellular location">
    <subcellularLocation>
        <location evidence="1 9">Mitochondrion inner membrane</location>
        <topology evidence="1 9">Multi-pass membrane protein</topology>
    </subcellularLocation>
</comment>
<dbReference type="AlphaFoldDB" id="A0A2T0FL95"/>
<dbReference type="STRING" id="45607.A0A2T0FL95"/>
<proteinExistence type="inferred from homology"/>
<dbReference type="InterPro" id="IPR005336">
    <property type="entry name" value="MPC"/>
</dbReference>
<dbReference type="RefSeq" id="XP_024665709.1">
    <property type="nucleotide sequence ID" value="XM_024809941.1"/>
</dbReference>
<accession>A0A2T0FL95</accession>
<evidence type="ECO:0000313" key="10">
    <source>
        <dbReference type="EMBL" id="PRT55764.1"/>
    </source>
</evidence>
<comment type="caution">
    <text evidence="9">Lacks conserved residue(s) required for the propagation of feature annotation.</text>
</comment>
<evidence type="ECO:0000256" key="7">
    <source>
        <dbReference type="ARBA" id="ARBA00023128"/>
    </source>
</evidence>
<evidence type="ECO:0000256" key="1">
    <source>
        <dbReference type="ARBA" id="ARBA00004448"/>
    </source>
</evidence>
<dbReference type="GO" id="GO:0005743">
    <property type="term" value="C:mitochondrial inner membrane"/>
    <property type="evidence" value="ECO:0007669"/>
    <property type="project" value="UniProtKB-SubCell"/>
</dbReference>
<sequence length="199" mass="22268">MPVRRHYRGRIYPETSQAARKRMVLCTIKQIARVIVPMRLIGQIPTGGVTPTSLQSVSSPGQLLSSMASHTSSAFWRFMNSPTGPRTVHFWAPVMKWSLVIAGAKDLNRPVEKVSGTQQIALTATGLIWTRWCMIIKPRNYLLASVNFFLGCVAGFQLIRVYNWNRSLGYSFSETVQNMFSPPETPREIAIDAAVEAPK</sequence>
<keyword evidence="11" id="KW-1185">Reference proteome</keyword>
<dbReference type="Proteomes" id="UP000238350">
    <property type="component" value="Unassembled WGS sequence"/>
</dbReference>
<comment type="caution">
    <text evidence="10">The sequence shown here is derived from an EMBL/GenBank/DDBJ whole genome shotgun (WGS) entry which is preliminary data.</text>
</comment>
<evidence type="ECO:0000256" key="8">
    <source>
        <dbReference type="ARBA" id="ARBA00023136"/>
    </source>
</evidence>
<name>A0A2T0FL95_9ASCO</name>
<comment type="similarity">
    <text evidence="2 9">Belongs to the mitochondrial pyruvate carrier (MPC) (TC 2.A.105) family.</text>
</comment>
<feature type="transmembrane region" description="Helical" evidence="9">
    <location>
        <begin position="141"/>
        <end position="162"/>
    </location>
</feature>
<dbReference type="GO" id="GO:0006850">
    <property type="term" value="P:pyruvate import into mitochondria"/>
    <property type="evidence" value="ECO:0007669"/>
    <property type="project" value="InterPro"/>
</dbReference>
<evidence type="ECO:0000256" key="5">
    <source>
        <dbReference type="ARBA" id="ARBA00022792"/>
    </source>
</evidence>
<keyword evidence="6 9" id="KW-1133">Transmembrane helix</keyword>
<dbReference type="EMBL" id="NDIQ01000022">
    <property type="protein sequence ID" value="PRT55764.1"/>
    <property type="molecule type" value="Genomic_DNA"/>
</dbReference>
<dbReference type="Pfam" id="PF03650">
    <property type="entry name" value="MPC"/>
    <property type="match status" value="1"/>
</dbReference>
<comment type="function">
    <text evidence="9">Mediates the uptake of pyruvate into mitochondria.</text>
</comment>
<keyword evidence="4 9" id="KW-0812">Transmembrane</keyword>
<evidence type="ECO:0000256" key="9">
    <source>
        <dbReference type="RuleBase" id="RU363100"/>
    </source>
</evidence>
<keyword evidence="3 9" id="KW-0813">Transport</keyword>
<dbReference type="OrthoDB" id="869189at2759"/>
<protein>
    <recommendedName>
        <fullName evidence="9">Mitochondrial pyruvate carrier</fullName>
    </recommendedName>
</protein>
<keyword evidence="10" id="KW-0670">Pyruvate</keyword>
<dbReference type="GeneID" id="36517132"/>
<keyword evidence="7 9" id="KW-0496">Mitochondrion</keyword>
<keyword evidence="8 9" id="KW-0472">Membrane</keyword>
<evidence type="ECO:0000313" key="11">
    <source>
        <dbReference type="Proteomes" id="UP000238350"/>
    </source>
</evidence>
<dbReference type="PANTHER" id="PTHR14154">
    <property type="entry name" value="UPF0041 BRAIN PROTEIN 44-RELATED"/>
    <property type="match status" value="1"/>
</dbReference>
<evidence type="ECO:0000256" key="3">
    <source>
        <dbReference type="ARBA" id="ARBA00022448"/>
    </source>
</evidence>